<dbReference type="OrthoDB" id="2638305at2759"/>
<name>A0A4Z0A4M1_9AGAM</name>
<evidence type="ECO:0000313" key="3">
    <source>
        <dbReference type="Proteomes" id="UP000298061"/>
    </source>
</evidence>
<protein>
    <submittedName>
        <fullName evidence="2">Uncharacterized protein</fullName>
    </submittedName>
</protein>
<evidence type="ECO:0000313" key="2">
    <source>
        <dbReference type="EMBL" id="TFY80628.1"/>
    </source>
</evidence>
<feature type="compositionally biased region" description="Polar residues" evidence="1">
    <location>
        <begin position="563"/>
        <end position="578"/>
    </location>
</feature>
<dbReference type="AlphaFoldDB" id="A0A4Z0A4M1"/>
<feature type="compositionally biased region" description="Basic and acidic residues" evidence="1">
    <location>
        <begin position="496"/>
        <end position="509"/>
    </location>
</feature>
<reference evidence="2 3" key="1">
    <citation type="submission" date="2019-02" db="EMBL/GenBank/DDBJ databases">
        <title>Genome sequencing of the rare red list fungi Hericium alpestre (H. flagellum).</title>
        <authorList>
            <person name="Buettner E."/>
            <person name="Kellner H."/>
        </authorList>
    </citation>
    <scope>NUCLEOTIDE SEQUENCE [LARGE SCALE GENOMIC DNA]</scope>
    <source>
        <strain evidence="2 3">DSM 108284</strain>
    </source>
</reference>
<proteinExistence type="predicted"/>
<feature type="non-terminal residue" evidence="2">
    <location>
        <position position="589"/>
    </location>
</feature>
<keyword evidence="3" id="KW-1185">Reference proteome</keyword>
<dbReference type="EMBL" id="SFCI01000312">
    <property type="protein sequence ID" value="TFY80628.1"/>
    <property type="molecule type" value="Genomic_DNA"/>
</dbReference>
<comment type="caution">
    <text evidence="2">The sequence shown here is derived from an EMBL/GenBank/DDBJ whole genome shotgun (WGS) entry which is preliminary data.</text>
</comment>
<accession>A0A4Z0A4M1</accession>
<feature type="region of interest" description="Disordered" evidence="1">
    <location>
        <begin position="562"/>
        <end position="589"/>
    </location>
</feature>
<evidence type="ECO:0000256" key="1">
    <source>
        <dbReference type="SAM" id="MobiDB-lite"/>
    </source>
</evidence>
<sequence length="589" mass="65591">MSGIFDPAAVKATLKLILPEKQWKNKYEHWKGNRENQAGSDAQLTWAANVVAYVNFLWDTTKIPPNSSKDKTPRNLARAIPMHGPCFIPLTYMYLRMHQYLAEIEPGAAYLKPLHIIHPVYYPELLKCPRCGTTDRFKLTMTSAGLAENIRQLHLLEYQQTVQEYLQYFRSCKDTPIRRPHLRAFSAPADVDCYEDFLIMCDKVTDILLEYSEKTQHEKSSEYIRTLTGICVSIDNTFKVGDKATVSEGRGQKCLNVMKGGLLNMISECNNYLGWSDKAKGKLAWYWSKDEQETRLQEMFEHWSRIGGVWTAASPKVHANQLVHVKKGCLMHTREDIVSDGSCIEGWHKGWNSLMQANPSGIVVFVALGHDHVHHCNTIFVSISHRPCPCPSSKAPMEAITHALSTTLRYSGTRSGSAPSHETFGLVPSDIPKVEDELLKLKPEDSEDPDAFQNDPDLVDVALASLADPTALIEHDPVLDPHLLTIAHTPVPLNGDNRDSQAGKGKARESNIIDLTDQDIITSTPNTVGTARPCSSMADNRSTKRKCSSALADNGDAIRECTQKSQKNTGGTVSTWPHHSSASSSLAEE</sequence>
<feature type="region of interest" description="Disordered" evidence="1">
    <location>
        <begin position="490"/>
        <end position="509"/>
    </location>
</feature>
<organism evidence="2 3">
    <name type="scientific">Hericium alpestre</name>
    <dbReference type="NCBI Taxonomy" id="135208"/>
    <lineage>
        <taxon>Eukaryota</taxon>
        <taxon>Fungi</taxon>
        <taxon>Dikarya</taxon>
        <taxon>Basidiomycota</taxon>
        <taxon>Agaricomycotina</taxon>
        <taxon>Agaricomycetes</taxon>
        <taxon>Russulales</taxon>
        <taxon>Hericiaceae</taxon>
        <taxon>Hericium</taxon>
    </lineage>
</organism>
<feature type="region of interest" description="Disordered" evidence="1">
    <location>
        <begin position="524"/>
        <end position="544"/>
    </location>
</feature>
<feature type="compositionally biased region" description="Low complexity" evidence="1">
    <location>
        <begin position="580"/>
        <end position="589"/>
    </location>
</feature>
<dbReference type="Proteomes" id="UP000298061">
    <property type="component" value="Unassembled WGS sequence"/>
</dbReference>
<gene>
    <name evidence="2" type="ORF">EWM64_g3383</name>
</gene>